<dbReference type="RefSeq" id="WP_157775425.1">
    <property type="nucleotide sequence ID" value="NZ_LT960614.1"/>
</dbReference>
<feature type="transmembrane region" description="Helical" evidence="1">
    <location>
        <begin position="126"/>
        <end position="147"/>
    </location>
</feature>
<keyword evidence="1" id="KW-0812">Transmembrane</keyword>
<feature type="transmembrane region" description="Helical" evidence="1">
    <location>
        <begin position="183"/>
        <end position="202"/>
    </location>
</feature>
<keyword evidence="3" id="KW-1185">Reference proteome</keyword>
<sequence length="338" mass="35025">MSSLPKPSDPAATPGGTHSIVLIGALGTIVYMLGFAAPASGLLELTVTPMVAALAPYGYLGIDLLFIALGIWLSRMGRDAGTRAGFALAIADAALLPILLTVALASAIGLLLALTTPASFAVVERTFSFGFGADFRDALVTTLLVIVIGSGRGFASRIFDAGVIWLALSTADRLLNLSLGLETLLATHHAAAVIFGLLLERLWCRRADEGEQALFLLSAIAVTANAVMQAHDIGQIYGVEPRSDVLLVLMPALLLLIFAIPHFSRVLAFAQGWSLAGLEGLLLVSGPGITALAVTRLELPAGPTILLGLVVAFAGGKLIGTLADLIHDGIVRRLSGHS</sequence>
<name>A0A2C9D5S0_9HYPH</name>
<dbReference type="EMBL" id="LT960614">
    <property type="protein sequence ID" value="SON55091.1"/>
    <property type="molecule type" value="Genomic_DNA"/>
</dbReference>
<reference evidence="3" key="1">
    <citation type="submission" date="2017-09" db="EMBL/GenBank/DDBJ databases">
        <title>Genome sequence of Nannocystis excedens DSM 71.</title>
        <authorList>
            <person name="Blom J."/>
        </authorList>
    </citation>
    <scope>NUCLEOTIDE SEQUENCE [LARGE SCALE GENOMIC DNA]</scope>
    <source>
        <strain evidence="3">type strain: E19</strain>
    </source>
</reference>
<proteinExistence type="predicted"/>
<keyword evidence="1" id="KW-1133">Transmembrane helix</keyword>
<keyword evidence="1" id="KW-0472">Membrane</keyword>
<organism evidence="2 3">
    <name type="scientific">Hartmannibacter diazotrophicus</name>
    <dbReference type="NCBI Taxonomy" id="1482074"/>
    <lineage>
        <taxon>Bacteria</taxon>
        <taxon>Pseudomonadati</taxon>
        <taxon>Pseudomonadota</taxon>
        <taxon>Alphaproteobacteria</taxon>
        <taxon>Hyphomicrobiales</taxon>
        <taxon>Pleomorphomonadaceae</taxon>
        <taxon>Hartmannibacter</taxon>
    </lineage>
</organism>
<evidence type="ECO:0000313" key="2">
    <source>
        <dbReference type="EMBL" id="SON55091.1"/>
    </source>
</evidence>
<feature type="transmembrane region" description="Helical" evidence="1">
    <location>
        <begin position="305"/>
        <end position="326"/>
    </location>
</feature>
<dbReference type="AlphaFoldDB" id="A0A2C9D5S0"/>
<evidence type="ECO:0000313" key="3">
    <source>
        <dbReference type="Proteomes" id="UP000223606"/>
    </source>
</evidence>
<evidence type="ECO:0000256" key="1">
    <source>
        <dbReference type="SAM" id="Phobius"/>
    </source>
</evidence>
<dbReference type="KEGG" id="hdi:HDIA_1550"/>
<dbReference type="Proteomes" id="UP000223606">
    <property type="component" value="Chromosome 1"/>
</dbReference>
<feature type="transmembrane region" description="Helical" evidence="1">
    <location>
        <begin position="20"/>
        <end position="37"/>
    </location>
</feature>
<accession>A0A2C9D5S0</accession>
<feature type="transmembrane region" description="Helical" evidence="1">
    <location>
        <begin position="214"/>
        <end position="233"/>
    </location>
</feature>
<gene>
    <name evidence="2" type="ORF">HDIA_1550</name>
</gene>
<feature type="transmembrane region" description="Helical" evidence="1">
    <location>
        <begin position="86"/>
        <end position="114"/>
    </location>
</feature>
<feature type="transmembrane region" description="Helical" evidence="1">
    <location>
        <begin position="275"/>
        <end position="293"/>
    </location>
</feature>
<feature type="transmembrane region" description="Helical" evidence="1">
    <location>
        <begin position="245"/>
        <end position="263"/>
    </location>
</feature>
<dbReference type="OrthoDB" id="9934819at2"/>
<protein>
    <submittedName>
        <fullName evidence="2">Uncharacterized protein</fullName>
    </submittedName>
</protein>
<feature type="transmembrane region" description="Helical" evidence="1">
    <location>
        <begin position="57"/>
        <end position="74"/>
    </location>
</feature>